<evidence type="ECO:0000259" key="9">
    <source>
        <dbReference type="PROSITE" id="PS50157"/>
    </source>
</evidence>
<comment type="caution">
    <text evidence="10">The sequence shown here is derived from an EMBL/GenBank/DDBJ whole genome shotgun (WGS) entry which is preliminary data.</text>
</comment>
<dbReference type="Pfam" id="PF00096">
    <property type="entry name" value="zf-C2H2"/>
    <property type="match status" value="2"/>
</dbReference>
<dbReference type="FunFam" id="3.30.160.60:FF:000340">
    <property type="entry name" value="zinc finger protein 473 isoform X1"/>
    <property type="match status" value="1"/>
</dbReference>
<dbReference type="PROSITE" id="PS00028">
    <property type="entry name" value="ZINC_FINGER_C2H2_1"/>
    <property type="match status" value="2"/>
</dbReference>
<dbReference type="EMBL" id="JATAAI010000002">
    <property type="protein sequence ID" value="KAK1747400.1"/>
    <property type="molecule type" value="Genomic_DNA"/>
</dbReference>
<gene>
    <name evidence="10" type="ORF">QTG54_001363</name>
</gene>
<keyword evidence="6" id="KW-0238">DNA-binding</keyword>
<keyword evidence="4 8" id="KW-0863">Zinc-finger</keyword>
<evidence type="ECO:0000313" key="10">
    <source>
        <dbReference type="EMBL" id="KAK1747400.1"/>
    </source>
</evidence>
<reference evidence="10" key="1">
    <citation type="submission" date="2023-06" db="EMBL/GenBank/DDBJ databases">
        <title>Survivors Of The Sea: Transcriptome response of Skeletonema marinoi to long-term dormancy.</title>
        <authorList>
            <person name="Pinder M.I.M."/>
            <person name="Kourtchenko O."/>
            <person name="Robertson E.K."/>
            <person name="Larsson T."/>
            <person name="Maumus F."/>
            <person name="Osuna-Cruz C.M."/>
            <person name="Vancaester E."/>
            <person name="Stenow R."/>
            <person name="Vandepoele K."/>
            <person name="Ploug H."/>
            <person name="Bruchert V."/>
            <person name="Godhe A."/>
            <person name="Topel M."/>
        </authorList>
    </citation>
    <scope>NUCLEOTIDE SEQUENCE</scope>
    <source>
        <strain evidence="10">R05AC</strain>
    </source>
</reference>
<evidence type="ECO:0000256" key="7">
    <source>
        <dbReference type="ARBA" id="ARBA00023242"/>
    </source>
</evidence>
<dbReference type="InterPro" id="IPR036236">
    <property type="entry name" value="Znf_C2H2_sf"/>
</dbReference>
<evidence type="ECO:0000256" key="8">
    <source>
        <dbReference type="PROSITE-ProRule" id="PRU00042"/>
    </source>
</evidence>
<feature type="domain" description="C2H2-type" evidence="9">
    <location>
        <begin position="41"/>
        <end position="68"/>
    </location>
</feature>
<evidence type="ECO:0000256" key="2">
    <source>
        <dbReference type="ARBA" id="ARBA00022723"/>
    </source>
</evidence>
<evidence type="ECO:0000313" key="11">
    <source>
        <dbReference type="Proteomes" id="UP001224775"/>
    </source>
</evidence>
<keyword evidence="7" id="KW-0539">Nucleus</keyword>
<dbReference type="SMART" id="SM00355">
    <property type="entry name" value="ZnF_C2H2"/>
    <property type="match status" value="2"/>
</dbReference>
<dbReference type="GO" id="GO:0005634">
    <property type="term" value="C:nucleus"/>
    <property type="evidence" value="ECO:0007669"/>
    <property type="project" value="UniProtKB-SubCell"/>
</dbReference>
<comment type="subcellular location">
    <subcellularLocation>
        <location evidence="1">Nucleus</location>
    </subcellularLocation>
</comment>
<dbReference type="Proteomes" id="UP001224775">
    <property type="component" value="Unassembled WGS sequence"/>
</dbReference>
<dbReference type="InterPro" id="IPR050589">
    <property type="entry name" value="Ikaros_C2H2-ZF"/>
</dbReference>
<dbReference type="InterPro" id="IPR013087">
    <property type="entry name" value="Znf_C2H2_type"/>
</dbReference>
<protein>
    <recommendedName>
        <fullName evidence="9">C2H2-type domain-containing protein</fullName>
    </recommendedName>
</protein>
<accession>A0AAD8YL79</accession>
<dbReference type="Gene3D" id="3.30.160.60">
    <property type="entry name" value="Classic Zinc Finger"/>
    <property type="match status" value="2"/>
</dbReference>
<dbReference type="GO" id="GO:0003700">
    <property type="term" value="F:DNA-binding transcription factor activity"/>
    <property type="evidence" value="ECO:0007669"/>
    <property type="project" value="TreeGrafter"/>
</dbReference>
<keyword evidence="2" id="KW-0479">Metal-binding</keyword>
<keyword evidence="11" id="KW-1185">Reference proteome</keyword>
<dbReference type="PANTHER" id="PTHR24404:SF114">
    <property type="entry name" value="KLUMPFUSS, ISOFORM B-RELATED"/>
    <property type="match status" value="1"/>
</dbReference>
<organism evidence="10 11">
    <name type="scientific">Skeletonema marinoi</name>
    <dbReference type="NCBI Taxonomy" id="267567"/>
    <lineage>
        <taxon>Eukaryota</taxon>
        <taxon>Sar</taxon>
        <taxon>Stramenopiles</taxon>
        <taxon>Ochrophyta</taxon>
        <taxon>Bacillariophyta</taxon>
        <taxon>Coscinodiscophyceae</taxon>
        <taxon>Thalassiosirophycidae</taxon>
        <taxon>Thalassiosirales</taxon>
        <taxon>Skeletonemataceae</taxon>
        <taxon>Skeletonema</taxon>
        <taxon>Skeletonema marinoi-dohrnii complex</taxon>
    </lineage>
</organism>
<evidence type="ECO:0000256" key="4">
    <source>
        <dbReference type="ARBA" id="ARBA00022771"/>
    </source>
</evidence>
<name>A0AAD8YL79_9STRA</name>
<dbReference type="AlphaFoldDB" id="A0AAD8YL79"/>
<dbReference type="GO" id="GO:0000978">
    <property type="term" value="F:RNA polymerase II cis-regulatory region sequence-specific DNA binding"/>
    <property type="evidence" value="ECO:0007669"/>
    <property type="project" value="TreeGrafter"/>
</dbReference>
<keyword evidence="3" id="KW-0677">Repeat</keyword>
<proteinExistence type="predicted"/>
<evidence type="ECO:0000256" key="5">
    <source>
        <dbReference type="ARBA" id="ARBA00022833"/>
    </source>
</evidence>
<evidence type="ECO:0000256" key="1">
    <source>
        <dbReference type="ARBA" id="ARBA00004123"/>
    </source>
</evidence>
<dbReference type="PANTHER" id="PTHR24404">
    <property type="entry name" value="ZINC FINGER PROTEIN"/>
    <property type="match status" value="1"/>
</dbReference>
<dbReference type="PROSITE" id="PS50157">
    <property type="entry name" value="ZINC_FINGER_C2H2_2"/>
    <property type="match status" value="2"/>
</dbReference>
<evidence type="ECO:0000256" key="6">
    <source>
        <dbReference type="ARBA" id="ARBA00023125"/>
    </source>
</evidence>
<evidence type="ECO:0000256" key="3">
    <source>
        <dbReference type="ARBA" id="ARBA00022737"/>
    </source>
</evidence>
<dbReference type="GO" id="GO:0006357">
    <property type="term" value="P:regulation of transcription by RNA polymerase II"/>
    <property type="evidence" value="ECO:0007669"/>
    <property type="project" value="TreeGrafter"/>
</dbReference>
<keyword evidence="5" id="KW-0862">Zinc</keyword>
<sequence>MGRYCSECDEWCSNSQFSSNQWRKGDGCSRCKSCVGGGINFQCGECYRQFNSQNELNMHMQVHRPRNVACPICGEQRFRSGANAVQHVESGYCTGCRGQDNARQQIYEFALRQSGMQQFLTGTPMLTNGGHYDSIPDFPYQCRECAKSFRQMSQLLQHQDQKHNRYTHRIGY</sequence>
<dbReference type="GO" id="GO:0008270">
    <property type="term" value="F:zinc ion binding"/>
    <property type="evidence" value="ECO:0007669"/>
    <property type="project" value="UniProtKB-KW"/>
</dbReference>
<feature type="domain" description="C2H2-type" evidence="9">
    <location>
        <begin position="140"/>
        <end position="168"/>
    </location>
</feature>
<dbReference type="SUPFAM" id="SSF57667">
    <property type="entry name" value="beta-beta-alpha zinc fingers"/>
    <property type="match status" value="2"/>
</dbReference>